<dbReference type="PROSITE" id="PS51296">
    <property type="entry name" value="RIESKE"/>
    <property type="match status" value="1"/>
</dbReference>
<reference evidence="8 9" key="1">
    <citation type="submission" date="2020-08" db="EMBL/GenBank/DDBJ databases">
        <title>Genomic Encyclopedia of Type Strains, Phase IV (KMG-IV): sequencing the most valuable type-strain genomes for metagenomic binning, comparative biology and taxonomic classification.</title>
        <authorList>
            <person name="Goeker M."/>
        </authorList>
    </citation>
    <scope>NUCLEOTIDE SEQUENCE [LARGE SCALE GENOMIC DNA]</scope>
    <source>
        <strain evidence="8 9">DSM 17328</strain>
    </source>
</reference>
<keyword evidence="2" id="KW-0001">2Fe-2S</keyword>
<dbReference type="InterPro" id="IPR036922">
    <property type="entry name" value="Rieske_2Fe-2S_sf"/>
</dbReference>
<sequence>MSGPAAPPMERSLPSDAYRTPEAWAWEKGRIFAREWVCAAREEDVPAPGDSRVIDVAGESVLLVRSRGGTLHAHYNVCRHRGARICDHANDARWGLELPGGVIGGLIRCPYHGWAYSLEGALIAAPEMSGVSDFDKTALSLYPVGVALWGGFVFLNLTPEGAPDFAAALHEAPRRLGNYPLEDLRTVRTIDYDVAANWKLILENYNECYHCGPVHPELCEVVPEFRRNGGMHLDWELGVPHREGATTYTASGTTTREPFPGLSEEEKVRHKGELIYPNLMLSVSSDHAAAFLLWPLAADRTRIECRFLFHGDEIARPGFDASDAVDFWDLVNRQDWAVCERVQRGISARVHDHGYYSPLEDYSLDIRRYIADRQDRPRE</sequence>
<dbReference type="Proteomes" id="UP000566324">
    <property type="component" value="Unassembled WGS sequence"/>
</dbReference>
<gene>
    <name evidence="8" type="ORF">GGQ98_003362</name>
</gene>
<keyword evidence="9" id="KW-1185">Reference proteome</keyword>
<dbReference type="Pfam" id="PF00848">
    <property type="entry name" value="Ring_hydroxyl_A"/>
    <property type="match status" value="1"/>
</dbReference>
<dbReference type="InterPro" id="IPR001663">
    <property type="entry name" value="Rng_hydr_dOase-A"/>
</dbReference>
<comment type="caution">
    <text evidence="8">The sequence shown here is derived from an EMBL/GenBank/DDBJ whole genome shotgun (WGS) entry which is preliminary data.</text>
</comment>
<dbReference type="InterPro" id="IPR015879">
    <property type="entry name" value="Ring_hydroxy_dOase_asu_C_dom"/>
</dbReference>
<dbReference type="Pfam" id="PF00355">
    <property type="entry name" value="Rieske"/>
    <property type="match status" value="1"/>
</dbReference>
<name>A0A7W7F8J3_9SPHN</name>
<evidence type="ECO:0000256" key="5">
    <source>
        <dbReference type="ARBA" id="ARBA00023004"/>
    </source>
</evidence>
<evidence type="ECO:0000259" key="7">
    <source>
        <dbReference type="PROSITE" id="PS51296"/>
    </source>
</evidence>
<dbReference type="SUPFAM" id="SSF50022">
    <property type="entry name" value="ISP domain"/>
    <property type="match status" value="1"/>
</dbReference>
<proteinExistence type="predicted"/>
<dbReference type="RefSeq" id="WP_207791459.1">
    <property type="nucleotide sequence ID" value="NZ_JACHNZ010000053.1"/>
</dbReference>
<dbReference type="AlphaFoldDB" id="A0A7W7F8J3"/>
<feature type="domain" description="Rieske" evidence="7">
    <location>
        <begin position="36"/>
        <end position="155"/>
    </location>
</feature>
<evidence type="ECO:0000313" key="8">
    <source>
        <dbReference type="EMBL" id="MBB4633712.1"/>
    </source>
</evidence>
<keyword evidence="3" id="KW-0479">Metal-binding</keyword>
<dbReference type="CDD" id="cd08884">
    <property type="entry name" value="RHO_alpha_C_GbcA-like"/>
    <property type="match status" value="1"/>
</dbReference>
<protein>
    <submittedName>
        <fullName evidence="8">Rieske 2Fe-2S family protein</fullName>
    </submittedName>
</protein>
<keyword evidence="4" id="KW-0560">Oxidoreductase</keyword>
<dbReference type="Gene3D" id="3.90.380.10">
    <property type="entry name" value="Naphthalene 1,2-dioxygenase Alpha Subunit, Chain A, domain 1"/>
    <property type="match status" value="2"/>
</dbReference>
<dbReference type="Gene3D" id="2.102.10.10">
    <property type="entry name" value="Rieske [2Fe-2S] iron-sulphur domain"/>
    <property type="match status" value="1"/>
</dbReference>
<dbReference type="GO" id="GO:0005506">
    <property type="term" value="F:iron ion binding"/>
    <property type="evidence" value="ECO:0007669"/>
    <property type="project" value="InterPro"/>
</dbReference>
<dbReference type="InterPro" id="IPR017941">
    <property type="entry name" value="Rieske_2Fe-2S"/>
</dbReference>
<organism evidence="8 9">
    <name type="scientific">Sphingosinicella soli</name>
    <dbReference type="NCBI Taxonomy" id="333708"/>
    <lineage>
        <taxon>Bacteria</taxon>
        <taxon>Pseudomonadati</taxon>
        <taxon>Pseudomonadota</taxon>
        <taxon>Alphaproteobacteria</taxon>
        <taxon>Sphingomonadales</taxon>
        <taxon>Sphingosinicellaceae</taxon>
        <taxon>Sphingosinicella</taxon>
    </lineage>
</organism>
<evidence type="ECO:0000256" key="1">
    <source>
        <dbReference type="ARBA" id="ARBA00001962"/>
    </source>
</evidence>
<comment type="cofactor">
    <cofactor evidence="1">
        <name>Fe cation</name>
        <dbReference type="ChEBI" id="CHEBI:24875"/>
    </cofactor>
</comment>
<dbReference type="SUPFAM" id="SSF55961">
    <property type="entry name" value="Bet v1-like"/>
    <property type="match status" value="1"/>
</dbReference>
<keyword evidence="6" id="KW-0411">Iron-sulfur</keyword>
<evidence type="ECO:0000256" key="2">
    <source>
        <dbReference type="ARBA" id="ARBA00022714"/>
    </source>
</evidence>
<dbReference type="GO" id="GO:0016491">
    <property type="term" value="F:oxidoreductase activity"/>
    <property type="evidence" value="ECO:0007669"/>
    <property type="project" value="UniProtKB-KW"/>
</dbReference>
<dbReference type="CDD" id="cd03469">
    <property type="entry name" value="Rieske_RO_Alpha_N"/>
    <property type="match status" value="1"/>
</dbReference>
<evidence type="ECO:0000256" key="4">
    <source>
        <dbReference type="ARBA" id="ARBA00023002"/>
    </source>
</evidence>
<keyword evidence="5" id="KW-0408">Iron</keyword>
<dbReference type="GO" id="GO:0051537">
    <property type="term" value="F:2 iron, 2 sulfur cluster binding"/>
    <property type="evidence" value="ECO:0007669"/>
    <property type="project" value="UniProtKB-KW"/>
</dbReference>
<dbReference type="EMBL" id="JACHNZ010000053">
    <property type="protein sequence ID" value="MBB4633712.1"/>
    <property type="molecule type" value="Genomic_DNA"/>
</dbReference>
<evidence type="ECO:0000313" key="9">
    <source>
        <dbReference type="Proteomes" id="UP000566324"/>
    </source>
</evidence>
<accession>A0A7W7F8J3</accession>
<dbReference type="PANTHER" id="PTHR43756:SF5">
    <property type="entry name" value="CHOLINE MONOOXYGENASE, CHLOROPLASTIC"/>
    <property type="match status" value="1"/>
</dbReference>
<evidence type="ECO:0000256" key="6">
    <source>
        <dbReference type="ARBA" id="ARBA00023014"/>
    </source>
</evidence>
<dbReference type="PRINTS" id="PR00090">
    <property type="entry name" value="RNGDIOXGNASE"/>
</dbReference>
<dbReference type="PANTHER" id="PTHR43756">
    <property type="entry name" value="CHOLINE MONOOXYGENASE, CHLOROPLASTIC"/>
    <property type="match status" value="1"/>
</dbReference>
<evidence type="ECO:0000256" key="3">
    <source>
        <dbReference type="ARBA" id="ARBA00022723"/>
    </source>
</evidence>